<evidence type="ECO:0000313" key="9">
    <source>
        <dbReference type="Proteomes" id="UP000518288"/>
    </source>
</evidence>
<dbReference type="GO" id="GO:0007165">
    <property type="term" value="P:signal transduction"/>
    <property type="evidence" value="ECO:0007669"/>
    <property type="project" value="UniProtKB-KW"/>
</dbReference>
<feature type="transmembrane region" description="Helical" evidence="5">
    <location>
        <begin position="28"/>
        <end position="48"/>
    </location>
</feature>
<keyword evidence="5" id="KW-1133">Transmembrane helix</keyword>
<dbReference type="Proteomes" id="UP000518288">
    <property type="component" value="Unassembled WGS sequence"/>
</dbReference>
<dbReference type="PROSITE" id="PS50111">
    <property type="entry name" value="CHEMOTAXIS_TRANSDUC_2"/>
    <property type="match status" value="1"/>
</dbReference>
<dbReference type="RefSeq" id="WP_179632221.1">
    <property type="nucleotide sequence ID" value="NZ_JACCFH010000001.1"/>
</dbReference>
<dbReference type="GO" id="GO:0004888">
    <property type="term" value="F:transmembrane signaling receptor activity"/>
    <property type="evidence" value="ECO:0007669"/>
    <property type="project" value="TreeGrafter"/>
</dbReference>
<proteinExistence type="inferred from homology"/>
<dbReference type="AlphaFoldDB" id="A0A7Y9U543"/>
<protein>
    <submittedName>
        <fullName evidence="8">Methyl-accepting chemotaxis protein</fullName>
    </submittedName>
</protein>
<keyword evidence="1" id="KW-0145">Chemotaxis</keyword>
<keyword evidence="3" id="KW-0807">Transducer</keyword>
<dbReference type="InterPro" id="IPR003660">
    <property type="entry name" value="HAMP_dom"/>
</dbReference>
<name>A0A7Y9U543_9BURK</name>
<evidence type="ECO:0000256" key="3">
    <source>
        <dbReference type="PROSITE-ProRule" id="PRU00284"/>
    </source>
</evidence>
<keyword evidence="5" id="KW-0812">Transmembrane</keyword>
<dbReference type="CDD" id="cd17528">
    <property type="entry name" value="HAMP_III"/>
    <property type="match status" value="1"/>
</dbReference>
<keyword evidence="5" id="KW-0472">Membrane</keyword>
<dbReference type="Pfam" id="PF00672">
    <property type="entry name" value="HAMP"/>
    <property type="match status" value="1"/>
</dbReference>
<dbReference type="SMART" id="SM00304">
    <property type="entry name" value="HAMP"/>
    <property type="match status" value="2"/>
</dbReference>
<accession>A0A7Y9U543</accession>
<feature type="domain" description="HAMP" evidence="7">
    <location>
        <begin position="531"/>
        <end position="583"/>
    </location>
</feature>
<dbReference type="Pfam" id="PF18575">
    <property type="entry name" value="HAMP_N3"/>
    <property type="match status" value="1"/>
</dbReference>
<evidence type="ECO:0000256" key="1">
    <source>
        <dbReference type="ARBA" id="ARBA00022500"/>
    </source>
</evidence>
<evidence type="ECO:0000256" key="4">
    <source>
        <dbReference type="SAM" id="MobiDB-lite"/>
    </source>
</evidence>
<evidence type="ECO:0000256" key="2">
    <source>
        <dbReference type="ARBA" id="ARBA00029447"/>
    </source>
</evidence>
<evidence type="ECO:0000259" key="6">
    <source>
        <dbReference type="PROSITE" id="PS50111"/>
    </source>
</evidence>
<feature type="domain" description="Methyl-accepting transducer" evidence="6">
    <location>
        <begin position="588"/>
        <end position="803"/>
    </location>
</feature>
<dbReference type="InterPro" id="IPR051310">
    <property type="entry name" value="MCP_chemotaxis"/>
</dbReference>
<feature type="domain" description="HAMP" evidence="7">
    <location>
        <begin position="350"/>
        <end position="402"/>
    </location>
</feature>
<sequence length="868" mass="92507">MTPARTSLISLLFAPVTTVTRPMRISVKLGLVVAVLLLPLALLMATVVRREGRTVEAVRLELSGIPVAHELVDVVDLLRTYQSGRTLLSTVPAARAPLDETRSALLKAVTSMDSLIATSGLDLAVAWTGLREHLLRDTRDTHDAAPGSAEHSGHRPQDAVIRETQALIGLVAERSGLLLDPEPATFLLMDLTFERMSGHVAALSELRDTAVQALGRGSWQPGDTVALAIARRQFEDSRISVQARLDALERAGEKPAPGWKEVGTSADRYLAQIEAMATAGGPLRGDPLAMLRSGNELLDKLDAVHNQAIHRLQELLVQRHAQLVQHRNLMAVAAASGVLLALYLSIGITRSMRRTAQFIGGCAAAVARGELADSAVVRGNDELADIARSFETVRITMRTLLAELRHLSDAHARGQIDVFIDPAPFQGEYRQVAELVNATVRDHIGVQRQALDVVSAFGRGQFEAPLAPLPGQKVFINQAIEEVRSHLQALISDTDGLVRAAVAGKLDARADARRHEGDFRRIVEGINQTLDAIVTPLNEVRAAMTGVEAGDLTRQVEGHYQGAFAELQRAVNTTVMRLASTLADVSLAAQALSVAAHQVSSTSQALSHSASEQAASVEETTASLLQMAGSIRQNSASAATTNEMAAEASREARDGGSAVSRTAEAMTLIASKISIIDDIAYQTNLLALNAAIEAARAGEHGKGFAVVAAEVRKLAERSQIAAQEIGQLAGSSVKLAEQAGAVLARMVPGIAHTSRLVQDISTASGEQAEGVQQITTAMHHLNTTTQQNAAASEELSATAEELSGQALALQDMMASFRLTRSEPQPQSQPGKARPPAHSNHDRSPRAARPQSIPPGRRNAVDDTQFSTF</sequence>
<dbReference type="PANTHER" id="PTHR43531">
    <property type="entry name" value="PROTEIN ICFG"/>
    <property type="match status" value="1"/>
</dbReference>
<organism evidence="8 9">
    <name type="scientific">Sphaerotilus montanus</name>
    <dbReference type="NCBI Taxonomy" id="522889"/>
    <lineage>
        <taxon>Bacteria</taxon>
        <taxon>Pseudomonadati</taxon>
        <taxon>Pseudomonadota</taxon>
        <taxon>Betaproteobacteria</taxon>
        <taxon>Burkholderiales</taxon>
        <taxon>Sphaerotilaceae</taxon>
        <taxon>Sphaerotilus</taxon>
    </lineage>
</organism>
<feature type="region of interest" description="Disordered" evidence="4">
    <location>
        <begin position="819"/>
        <end position="868"/>
    </location>
</feature>
<dbReference type="SMART" id="SM00283">
    <property type="entry name" value="MA"/>
    <property type="match status" value="1"/>
</dbReference>
<feature type="region of interest" description="Disordered" evidence="4">
    <location>
        <begin position="635"/>
        <end position="657"/>
    </location>
</feature>
<dbReference type="InterPro" id="IPR004089">
    <property type="entry name" value="MCPsignal_dom"/>
</dbReference>
<gene>
    <name evidence="8" type="ORF">BDD16_000198</name>
</gene>
<comment type="caution">
    <text evidence="8">The sequence shown here is derived from an EMBL/GenBank/DDBJ whole genome shotgun (WGS) entry which is preliminary data.</text>
</comment>
<evidence type="ECO:0000256" key="5">
    <source>
        <dbReference type="SAM" id="Phobius"/>
    </source>
</evidence>
<evidence type="ECO:0000259" key="7">
    <source>
        <dbReference type="PROSITE" id="PS50885"/>
    </source>
</evidence>
<evidence type="ECO:0000313" key="8">
    <source>
        <dbReference type="EMBL" id="NYG31212.1"/>
    </source>
</evidence>
<dbReference type="Pfam" id="PF00015">
    <property type="entry name" value="MCPsignal"/>
    <property type="match status" value="1"/>
</dbReference>
<keyword evidence="9" id="KW-1185">Reference proteome</keyword>
<dbReference type="InterPro" id="IPR041395">
    <property type="entry name" value="McpB_HAMP_3rd"/>
</dbReference>
<dbReference type="GO" id="GO:0006935">
    <property type="term" value="P:chemotaxis"/>
    <property type="evidence" value="ECO:0007669"/>
    <property type="project" value="UniProtKB-KW"/>
</dbReference>
<dbReference type="GO" id="GO:0005886">
    <property type="term" value="C:plasma membrane"/>
    <property type="evidence" value="ECO:0007669"/>
    <property type="project" value="TreeGrafter"/>
</dbReference>
<dbReference type="SUPFAM" id="SSF58104">
    <property type="entry name" value="Methyl-accepting chemotaxis protein (MCP) signaling domain"/>
    <property type="match status" value="1"/>
</dbReference>
<dbReference type="Pfam" id="PF18947">
    <property type="entry name" value="HAMP_2"/>
    <property type="match status" value="1"/>
</dbReference>
<dbReference type="PANTHER" id="PTHR43531:SF11">
    <property type="entry name" value="METHYL-ACCEPTING CHEMOTAXIS PROTEIN 3"/>
    <property type="match status" value="1"/>
</dbReference>
<dbReference type="EMBL" id="JACCFH010000001">
    <property type="protein sequence ID" value="NYG31212.1"/>
    <property type="molecule type" value="Genomic_DNA"/>
</dbReference>
<dbReference type="Gene3D" id="1.20.120.1530">
    <property type="match status" value="2"/>
</dbReference>
<dbReference type="Gene3D" id="1.10.287.950">
    <property type="entry name" value="Methyl-accepting chemotaxis protein"/>
    <property type="match status" value="1"/>
</dbReference>
<dbReference type="PROSITE" id="PS50885">
    <property type="entry name" value="HAMP"/>
    <property type="match status" value="2"/>
</dbReference>
<reference evidence="8 9" key="1">
    <citation type="submission" date="2020-07" db="EMBL/GenBank/DDBJ databases">
        <title>Genomic Encyclopedia of Archaeal and Bacterial Type Strains, Phase II (KMG-II): from individual species to whole genera.</title>
        <authorList>
            <person name="Goeker M."/>
        </authorList>
    </citation>
    <scope>NUCLEOTIDE SEQUENCE [LARGE SCALE GENOMIC DNA]</scope>
    <source>
        <strain evidence="8 9">DSM 21226</strain>
    </source>
</reference>
<comment type="similarity">
    <text evidence="2">Belongs to the methyl-accepting chemotaxis (MCP) protein family.</text>
</comment>